<keyword evidence="1" id="KW-1133">Transmembrane helix</keyword>
<keyword evidence="1" id="KW-0472">Membrane</keyword>
<feature type="transmembrane region" description="Helical" evidence="1">
    <location>
        <begin position="1137"/>
        <end position="1158"/>
    </location>
</feature>
<name>A0A1X7TLJ9_AMPQE</name>
<evidence type="ECO:0000313" key="2">
    <source>
        <dbReference type="EnsemblMetazoa" id="Aqu2.1.15788_001"/>
    </source>
</evidence>
<feature type="transmembrane region" description="Helical" evidence="1">
    <location>
        <begin position="496"/>
        <end position="517"/>
    </location>
</feature>
<feature type="transmembrane region" description="Helical" evidence="1">
    <location>
        <begin position="572"/>
        <end position="596"/>
    </location>
</feature>
<dbReference type="AlphaFoldDB" id="A0A1X7TLJ9"/>
<protein>
    <submittedName>
        <fullName evidence="2">Uncharacterized protein</fullName>
    </submittedName>
</protein>
<sequence>MISLTLICHNECLTILYCGSTFLGCGLFIMADTDAPEYIILKDHLADIIDLLSGNAPVIAQFSNHLFSSSLIPKEVHLNQKSSPLDRATQLINSVFSTIGTHSNPSSVFRGLVTSLEKVGLTDMAKKLQQSLGVKTHGIRPLIAAVSQSPTVIQLSSKDEVAQNIDSLYDQFSDLVTDLRDRFEKLVSEGKIKLVQVTRQAAEYLRRPVKSLQADDIDELFDSLQPHYDFLNCSLLRKLINKFLAGDELHLSLSQYINRMDKLLESSQLKHIRSAIKEKLSFLSSPTTGEHTILVVFELHSRWEELTLENFKRVLSHYFGSNADLFSHIYFDYGSLVVKMLIPTSILQFVADILIAKRSSMNGIGIFQVAISGRTMLSIDSTDINFEKSLMDSRDDFEATILLRLGANPSSEDDEGFEDYIPPQRYRTRRLLAISSEERATYMVADQIGQRLCELGDRMTIREDLLNDILAESGTVRFNQFLAPALETLMLRSQSLSIVSATIFGGVCGMAVTRLVIKINGVDGTFFMCFAVGGSVGAFAGTTAFDKLMGYPGGHSRRVTRYRIAVDVARTLLGIGLILLLFITAISVSFSMAGSFLNFRYNYETHTVSVFFGALMGAVSALTVGPEPIIGQISSSGYGTRSSVGLSVLRACIGIGTGAMVGSVALNTPEYIILKDHLADVVDLLAGNASVITQFSNHIFSSGLIPKEIHLNQKSSPLDRATQLINSVFSTIGTHSNPSDVFRGLVTSLEKVGLTDMAEKLQQSLGGGSHFQAFVPLVEAVDQSPTVIQLSSKDEVATNIDKLYDQFTSLVTDLRTRFEELISEGKIKLIQVTRQAADYLRRRVTSLQADSIDELFDCLLSHYDFLNCSLLRKLANRFLADDELQLSLSQYIDSMDNLLESSQLKHIRSTIKEKLSFLPTNEHAACIIFKLHDRWEEMTLKNFKRVLSHYFGSNADLFSHIYFDYGSLIVKMLIPASILQFITDILIAKRSSMNGIGIFQVAVNGKIVLSIDSTDINFEKSLTDSGDDFEATLLLRLGANPYDEDAIRYRRRRQLAINSEERDNYVVQRISEVADDITIRENSLINVLAASRTVSSNQFLALVLGGSVGAFAGTTAFDKLMRYPGGHSRRVTKYRIAVDIARTLLGIGLIIILFVLAIRVYFSVKGSFISFHYNYETYAVFVFFGALMGAVSALTVGPEPIIGQLLSGYDTRSSVGLSILRSCIGLE</sequence>
<feature type="transmembrane region" description="Helical" evidence="1">
    <location>
        <begin position="1178"/>
        <end position="1197"/>
    </location>
</feature>
<evidence type="ECO:0000256" key="1">
    <source>
        <dbReference type="SAM" id="Phobius"/>
    </source>
</evidence>
<feature type="transmembrane region" description="Helical" evidence="1">
    <location>
        <begin position="608"/>
        <end position="625"/>
    </location>
</feature>
<keyword evidence="1" id="KW-0812">Transmembrane</keyword>
<feature type="transmembrane region" description="Helical" evidence="1">
    <location>
        <begin position="524"/>
        <end position="545"/>
    </location>
</feature>
<reference evidence="2" key="1">
    <citation type="submission" date="2017-05" db="UniProtKB">
        <authorList>
            <consortium name="EnsemblMetazoa"/>
        </authorList>
    </citation>
    <scope>IDENTIFICATION</scope>
</reference>
<organism evidence="2">
    <name type="scientific">Amphimedon queenslandica</name>
    <name type="common">Sponge</name>
    <dbReference type="NCBI Taxonomy" id="400682"/>
    <lineage>
        <taxon>Eukaryota</taxon>
        <taxon>Metazoa</taxon>
        <taxon>Porifera</taxon>
        <taxon>Demospongiae</taxon>
        <taxon>Heteroscleromorpha</taxon>
        <taxon>Haplosclerida</taxon>
        <taxon>Niphatidae</taxon>
        <taxon>Amphimedon</taxon>
    </lineage>
</organism>
<dbReference type="InParanoid" id="A0A1X7TLJ9"/>
<feature type="transmembrane region" description="Helical" evidence="1">
    <location>
        <begin position="1099"/>
        <end position="1117"/>
    </location>
</feature>
<proteinExistence type="predicted"/>
<dbReference type="EnsemblMetazoa" id="Aqu2.1.15788_001">
    <property type="protein sequence ID" value="Aqu2.1.15788_001"/>
    <property type="gene ID" value="Aqu2.1.15788"/>
</dbReference>
<accession>A0A1X7TLJ9</accession>